<keyword evidence="2" id="KW-1185">Reference proteome</keyword>
<name>A0A1Q3ARP4_CEPFO</name>
<dbReference type="PANTHER" id="PTHR35317:SF31">
    <property type="entry name" value="DUF4219 DOMAIN-CONTAINING PROTEIN"/>
    <property type="match status" value="1"/>
</dbReference>
<reference evidence="2" key="1">
    <citation type="submission" date="2016-04" db="EMBL/GenBank/DDBJ databases">
        <title>Cephalotus genome sequencing.</title>
        <authorList>
            <person name="Fukushima K."/>
            <person name="Hasebe M."/>
            <person name="Fang X."/>
        </authorList>
    </citation>
    <scope>NUCLEOTIDE SEQUENCE [LARGE SCALE GENOMIC DNA]</scope>
    <source>
        <strain evidence="2">cv. St1</strain>
    </source>
</reference>
<dbReference type="EMBL" id="BDDD01000066">
    <property type="protein sequence ID" value="GAV58398.1"/>
    <property type="molecule type" value="Genomic_DNA"/>
</dbReference>
<dbReference type="AlphaFoldDB" id="A0A1Q3ARP4"/>
<comment type="caution">
    <text evidence="1">The sequence shown here is derived from an EMBL/GenBank/DDBJ whole genome shotgun (WGS) entry which is preliminary data.</text>
</comment>
<proteinExistence type="predicted"/>
<dbReference type="Proteomes" id="UP000187406">
    <property type="component" value="Unassembled WGS sequence"/>
</dbReference>
<sequence length="104" mass="12052">MTYLKAYDQWDTIAKGYVPPEGELPDDARVAQIKKFKEDSTKNFKALPFLHYAVSDTIFSIIVGSSTAKESWDSLKKEFQGSERTRSIRLLHLRRKLVNLKMKE</sequence>
<gene>
    <name evidence="1" type="ORF">CFOL_v3_01932</name>
</gene>
<evidence type="ECO:0000313" key="1">
    <source>
        <dbReference type="EMBL" id="GAV58398.1"/>
    </source>
</evidence>
<dbReference type="PANTHER" id="PTHR35317">
    <property type="entry name" value="OS04G0629600 PROTEIN"/>
    <property type="match status" value="1"/>
</dbReference>
<protein>
    <submittedName>
        <fullName evidence="1">UBN2 domain-containing protein</fullName>
    </submittedName>
</protein>
<dbReference type="Pfam" id="PF14223">
    <property type="entry name" value="Retrotran_gag_2"/>
    <property type="match status" value="1"/>
</dbReference>
<dbReference type="InParanoid" id="A0A1Q3ARP4"/>
<organism evidence="1 2">
    <name type="scientific">Cephalotus follicularis</name>
    <name type="common">Albany pitcher plant</name>
    <dbReference type="NCBI Taxonomy" id="3775"/>
    <lineage>
        <taxon>Eukaryota</taxon>
        <taxon>Viridiplantae</taxon>
        <taxon>Streptophyta</taxon>
        <taxon>Embryophyta</taxon>
        <taxon>Tracheophyta</taxon>
        <taxon>Spermatophyta</taxon>
        <taxon>Magnoliopsida</taxon>
        <taxon>eudicotyledons</taxon>
        <taxon>Gunneridae</taxon>
        <taxon>Pentapetalae</taxon>
        <taxon>rosids</taxon>
        <taxon>fabids</taxon>
        <taxon>Oxalidales</taxon>
        <taxon>Cephalotaceae</taxon>
        <taxon>Cephalotus</taxon>
    </lineage>
</organism>
<dbReference type="OrthoDB" id="1711498at2759"/>
<evidence type="ECO:0000313" key="2">
    <source>
        <dbReference type="Proteomes" id="UP000187406"/>
    </source>
</evidence>
<accession>A0A1Q3ARP4</accession>